<proteinExistence type="predicted"/>
<dbReference type="RefSeq" id="WP_043874263.1">
    <property type="nucleotide sequence ID" value="NZ_CCVW01000002.1"/>
</dbReference>
<reference evidence="1 2" key="1">
    <citation type="submission" date="2014-06" db="EMBL/GenBank/DDBJ databases">
        <authorList>
            <person name="Urmite Genomes Urmite Genomes"/>
        </authorList>
    </citation>
    <scope>NUCLEOTIDE SEQUENCE [LARGE SCALE GENOMIC DNA]</scope>
</reference>
<sequence length="169" mass="19326">MITDLNIETLLLVAVWNRPCIFQGCFKITDLNSDHKVLFFFRCQSTYTTQEAIINREFSPDDYQFTHLYDDSGLVLLDTLNQAQEQGLYLLKYALDTTLFTMLTRKNQHITSIDDVAMQLMIDRVSPIINREAPLPEGEEHLGFAVAMDFCPKEEMGRQAAAALLAKLE</sequence>
<dbReference type="EMBL" id="CCSB01000002">
    <property type="protein sequence ID" value="CDZ77785.1"/>
    <property type="molecule type" value="Genomic_DNA"/>
</dbReference>
<keyword evidence="2" id="KW-1185">Reference proteome</keyword>
<organism evidence="1 2">
    <name type="scientific">Legionella massiliensis</name>
    <dbReference type="NCBI Taxonomy" id="1034943"/>
    <lineage>
        <taxon>Bacteria</taxon>
        <taxon>Pseudomonadati</taxon>
        <taxon>Pseudomonadota</taxon>
        <taxon>Gammaproteobacteria</taxon>
        <taxon>Legionellales</taxon>
        <taxon>Legionellaceae</taxon>
        <taxon>Legionella</taxon>
    </lineage>
</organism>
<dbReference type="eggNOG" id="ENOG5031E72">
    <property type="taxonomic scope" value="Bacteria"/>
</dbReference>
<gene>
    <name evidence="1" type="ORF">BN59_02075</name>
</gene>
<name>A0A078KTH7_9GAMM</name>
<evidence type="ECO:0000313" key="2">
    <source>
        <dbReference type="Proteomes" id="UP000044071"/>
    </source>
</evidence>
<accession>A0A078KTH7</accession>
<protein>
    <submittedName>
        <fullName evidence="1">Uncharacterized protein</fullName>
    </submittedName>
</protein>
<dbReference type="OrthoDB" id="5651846at2"/>
<dbReference type="Proteomes" id="UP000044071">
    <property type="component" value="Unassembled WGS sequence"/>
</dbReference>
<evidence type="ECO:0000313" key="1">
    <source>
        <dbReference type="EMBL" id="CDZ77785.1"/>
    </source>
</evidence>
<dbReference type="STRING" id="1034943.BN59_02075"/>
<dbReference type="AlphaFoldDB" id="A0A078KTH7"/>